<proteinExistence type="predicted"/>
<dbReference type="AlphaFoldDB" id="A0A7R8VY27"/>
<gene>
    <name evidence="1" type="ORF">TDIB3V08_LOCUS13176</name>
</gene>
<dbReference type="EMBL" id="OA591243">
    <property type="protein sequence ID" value="CAD7207027.1"/>
    <property type="molecule type" value="Genomic_DNA"/>
</dbReference>
<sequence length="26" mass="3355">MHLYWRGERMRKQVCPQRYCRRTGGW</sequence>
<protein>
    <submittedName>
        <fullName evidence="1">Uncharacterized protein</fullName>
    </submittedName>
</protein>
<name>A0A7R8VY27_TIMDO</name>
<evidence type="ECO:0000313" key="1">
    <source>
        <dbReference type="EMBL" id="CAD7207027.1"/>
    </source>
</evidence>
<reference evidence="1" key="1">
    <citation type="submission" date="2020-11" db="EMBL/GenBank/DDBJ databases">
        <authorList>
            <person name="Tran Van P."/>
        </authorList>
    </citation>
    <scope>NUCLEOTIDE SEQUENCE</scope>
</reference>
<organism evidence="1">
    <name type="scientific">Timema douglasi</name>
    <name type="common">Walking stick</name>
    <dbReference type="NCBI Taxonomy" id="61478"/>
    <lineage>
        <taxon>Eukaryota</taxon>
        <taxon>Metazoa</taxon>
        <taxon>Ecdysozoa</taxon>
        <taxon>Arthropoda</taxon>
        <taxon>Hexapoda</taxon>
        <taxon>Insecta</taxon>
        <taxon>Pterygota</taxon>
        <taxon>Neoptera</taxon>
        <taxon>Polyneoptera</taxon>
        <taxon>Phasmatodea</taxon>
        <taxon>Timematodea</taxon>
        <taxon>Timematoidea</taxon>
        <taxon>Timematidae</taxon>
        <taxon>Timema</taxon>
    </lineage>
</organism>
<accession>A0A7R8VY27</accession>